<dbReference type="PANTHER" id="PTHR42852:SF17">
    <property type="entry name" value="THIOREDOXIN-LIKE PROTEIN HI_1115"/>
    <property type="match status" value="1"/>
</dbReference>
<dbReference type="SUPFAM" id="SSF52833">
    <property type="entry name" value="Thioredoxin-like"/>
    <property type="match status" value="1"/>
</dbReference>
<dbReference type="GO" id="GO:0016491">
    <property type="term" value="F:oxidoreductase activity"/>
    <property type="evidence" value="ECO:0007669"/>
    <property type="project" value="InterPro"/>
</dbReference>
<dbReference type="Gene3D" id="3.40.30.10">
    <property type="entry name" value="Glutaredoxin"/>
    <property type="match status" value="1"/>
</dbReference>
<feature type="chain" id="PRO_5002700459" evidence="2">
    <location>
        <begin position="28"/>
        <end position="216"/>
    </location>
</feature>
<dbReference type="PROSITE" id="PS51257">
    <property type="entry name" value="PROKAR_LIPOPROTEIN"/>
    <property type="match status" value="1"/>
</dbReference>
<evidence type="ECO:0000259" key="3">
    <source>
        <dbReference type="PROSITE" id="PS51352"/>
    </source>
</evidence>
<evidence type="ECO:0000256" key="1">
    <source>
        <dbReference type="SAM" id="MobiDB-lite"/>
    </source>
</evidence>
<dbReference type="STRING" id="411467.BACCAP_04172"/>
<evidence type="ECO:0000313" key="5">
    <source>
        <dbReference type="Proteomes" id="UP000003639"/>
    </source>
</evidence>
<feature type="domain" description="Thioredoxin" evidence="3">
    <location>
        <begin position="62"/>
        <end position="212"/>
    </location>
</feature>
<dbReference type="InterPro" id="IPR013766">
    <property type="entry name" value="Thioredoxin_domain"/>
</dbReference>
<proteinExistence type="predicted"/>
<evidence type="ECO:0000313" key="4">
    <source>
        <dbReference type="EMBL" id="EDM98026.1"/>
    </source>
</evidence>
<dbReference type="AlphaFoldDB" id="A6P106"/>
<keyword evidence="5" id="KW-1185">Reference proteome</keyword>
<feature type="region of interest" description="Disordered" evidence="1">
    <location>
        <begin position="30"/>
        <end position="62"/>
    </location>
</feature>
<name>A6P106_9FIRM</name>
<dbReference type="eggNOG" id="COG0526">
    <property type="taxonomic scope" value="Bacteria"/>
</dbReference>
<evidence type="ECO:0000256" key="2">
    <source>
        <dbReference type="SAM" id="SignalP"/>
    </source>
</evidence>
<dbReference type="PROSITE" id="PS51352">
    <property type="entry name" value="THIOREDOXIN_2"/>
    <property type="match status" value="1"/>
</dbReference>
<dbReference type="InterPro" id="IPR013740">
    <property type="entry name" value="Redoxin"/>
</dbReference>
<dbReference type="InterPro" id="IPR050553">
    <property type="entry name" value="Thioredoxin_ResA/DsbE_sf"/>
</dbReference>
<sequence>MEVSMKRKSAAILAAALGMSLLLSACAQPESTPSLTPSASPSASAPQPSASTPQPSASADAQSTGGILSVFSAEDLDGNALDQSILEGHTLTMVNVWATFCTPCISEMPELGELAEEYADKGVQIVGLVSDVLDSDGSVSETQLDTAREIVSATSANYTHIVPSVDFYGILYQITSVPTTFFVDETGAQVGYAYLGARDKAEWSTIIDEMLAEVGA</sequence>
<reference evidence="4 5" key="1">
    <citation type="submission" date="2007-04" db="EMBL/GenBank/DDBJ databases">
        <authorList>
            <person name="Fulton L."/>
            <person name="Clifton S."/>
            <person name="Fulton B."/>
            <person name="Xu J."/>
            <person name="Minx P."/>
            <person name="Pepin K.H."/>
            <person name="Johnson M."/>
            <person name="Thiruvilangam P."/>
            <person name="Bhonagiri V."/>
            <person name="Nash W.E."/>
            <person name="Mardis E.R."/>
            <person name="Wilson R.K."/>
        </authorList>
    </citation>
    <scope>NUCLEOTIDE SEQUENCE [LARGE SCALE GENOMIC DNA]</scope>
    <source>
        <strain evidence="4 5">ATCC 29799</strain>
    </source>
</reference>
<accession>A6P106</accession>
<keyword evidence="2" id="KW-0732">Signal</keyword>
<dbReference type="Proteomes" id="UP000003639">
    <property type="component" value="Unassembled WGS sequence"/>
</dbReference>
<reference evidence="4 5" key="2">
    <citation type="submission" date="2007-06" db="EMBL/GenBank/DDBJ databases">
        <title>Draft genome sequence of Pseudoflavonifractor capillosus ATCC 29799.</title>
        <authorList>
            <person name="Sudarsanam P."/>
            <person name="Ley R."/>
            <person name="Guruge J."/>
            <person name="Turnbaugh P.J."/>
            <person name="Mahowald M."/>
            <person name="Liep D."/>
            <person name="Gordon J."/>
        </authorList>
    </citation>
    <scope>NUCLEOTIDE SEQUENCE [LARGE SCALE GENOMIC DNA]</scope>
    <source>
        <strain evidence="4 5">ATCC 29799</strain>
    </source>
</reference>
<dbReference type="PANTHER" id="PTHR42852">
    <property type="entry name" value="THIOL:DISULFIDE INTERCHANGE PROTEIN DSBE"/>
    <property type="match status" value="1"/>
</dbReference>
<dbReference type="InterPro" id="IPR036249">
    <property type="entry name" value="Thioredoxin-like_sf"/>
</dbReference>
<feature type="signal peptide" evidence="2">
    <location>
        <begin position="1"/>
        <end position="27"/>
    </location>
</feature>
<gene>
    <name evidence="4" type="ORF">BACCAP_04172</name>
</gene>
<protein>
    <submittedName>
        <fullName evidence="4">Redoxin family protein</fullName>
    </submittedName>
</protein>
<dbReference type="CDD" id="cd02966">
    <property type="entry name" value="TlpA_like_family"/>
    <property type="match status" value="1"/>
</dbReference>
<dbReference type="EMBL" id="AAXG02000045">
    <property type="protein sequence ID" value="EDM98026.1"/>
    <property type="molecule type" value="Genomic_DNA"/>
</dbReference>
<dbReference type="Pfam" id="PF08534">
    <property type="entry name" value="Redoxin"/>
    <property type="match status" value="1"/>
</dbReference>
<comment type="caution">
    <text evidence="4">The sequence shown here is derived from an EMBL/GenBank/DDBJ whole genome shotgun (WGS) entry which is preliminary data.</text>
</comment>
<organism evidence="4 5">
    <name type="scientific">Pseudoflavonifractor capillosus ATCC 29799</name>
    <dbReference type="NCBI Taxonomy" id="411467"/>
    <lineage>
        <taxon>Bacteria</taxon>
        <taxon>Bacillati</taxon>
        <taxon>Bacillota</taxon>
        <taxon>Clostridia</taxon>
        <taxon>Eubacteriales</taxon>
        <taxon>Oscillospiraceae</taxon>
        <taxon>Pseudoflavonifractor</taxon>
    </lineage>
</organism>